<accession>A0A8B6DI69</accession>
<comment type="caution">
    <text evidence="1">The sequence shown here is derived from an EMBL/GenBank/DDBJ whole genome shotgun (WGS) entry which is preliminary data.</text>
</comment>
<dbReference type="OrthoDB" id="10502603at2759"/>
<keyword evidence="2" id="KW-1185">Reference proteome</keyword>
<organism evidence="1 2">
    <name type="scientific">Mytilus galloprovincialis</name>
    <name type="common">Mediterranean mussel</name>
    <dbReference type="NCBI Taxonomy" id="29158"/>
    <lineage>
        <taxon>Eukaryota</taxon>
        <taxon>Metazoa</taxon>
        <taxon>Spiralia</taxon>
        <taxon>Lophotrochozoa</taxon>
        <taxon>Mollusca</taxon>
        <taxon>Bivalvia</taxon>
        <taxon>Autobranchia</taxon>
        <taxon>Pteriomorphia</taxon>
        <taxon>Mytilida</taxon>
        <taxon>Mytiloidea</taxon>
        <taxon>Mytilidae</taxon>
        <taxon>Mytilinae</taxon>
        <taxon>Mytilus</taxon>
    </lineage>
</organism>
<sequence>MANLFLPSRSQPRLMISYLSGFSNGNTIQSRQTSRKYDEIGMQSPDNVYDELHNDLYLEPI</sequence>
<dbReference type="AlphaFoldDB" id="A0A8B6DI69"/>
<dbReference type="EMBL" id="UYJE01003591">
    <property type="protein sequence ID" value="VDI20592.1"/>
    <property type="molecule type" value="Genomic_DNA"/>
</dbReference>
<protein>
    <submittedName>
        <fullName evidence="1">Uncharacterized protein</fullName>
    </submittedName>
</protein>
<reference evidence="1" key="1">
    <citation type="submission" date="2018-11" db="EMBL/GenBank/DDBJ databases">
        <authorList>
            <person name="Alioto T."/>
            <person name="Alioto T."/>
        </authorList>
    </citation>
    <scope>NUCLEOTIDE SEQUENCE</scope>
</reference>
<gene>
    <name evidence="1" type="ORF">MGAL_10B013202</name>
</gene>
<evidence type="ECO:0000313" key="2">
    <source>
        <dbReference type="Proteomes" id="UP000596742"/>
    </source>
</evidence>
<dbReference type="Proteomes" id="UP000596742">
    <property type="component" value="Unassembled WGS sequence"/>
</dbReference>
<evidence type="ECO:0000313" key="1">
    <source>
        <dbReference type="EMBL" id="VDI20592.1"/>
    </source>
</evidence>
<proteinExistence type="predicted"/>
<name>A0A8B6DI69_MYTGA</name>